<keyword evidence="2 7" id="KW-0732">Signal</keyword>
<dbReference type="SMART" id="SM00365">
    <property type="entry name" value="LRR_SD22"/>
    <property type="match status" value="4"/>
</dbReference>
<keyword evidence="6" id="KW-1133">Transmembrane helix</keyword>
<keyword evidence="6" id="KW-0472">Membrane</keyword>
<feature type="transmembrane region" description="Helical" evidence="6">
    <location>
        <begin position="576"/>
        <end position="600"/>
    </location>
</feature>
<evidence type="ECO:0000256" key="5">
    <source>
        <dbReference type="SAM" id="MobiDB-lite"/>
    </source>
</evidence>
<keyword evidence="6" id="KW-0812">Transmembrane</keyword>
<protein>
    <submittedName>
        <fullName evidence="8">Insulin-like growth factor-binding protein complex acid labile subunit</fullName>
    </submittedName>
</protein>
<dbReference type="InterPro" id="IPR032675">
    <property type="entry name" value="LRR_dom_sf"/>
</dbReference>
<dbReference type="Pfam" id="PF13855">
    <property type="entry name" value="LRR_8"/>
    <property type="match status" value="5"/>
</dbReference>
<evidence type="ECO:0000256" key="2">
    <source>
        <dbReference type="ARBA" id="ARBA00022729"/>
    </source>
</evidence>
<dbReference type="Gene3D" id="3.80.10.10">
    <property type="entry name" value="Ribonuclease Inhibitor"/>
    <property type="match status" value="5"/>
</dbReference>
<proteinExistence type="predicted"/>
<dbReference type="SMART" id="SM00369">
    <property type="entry name" value="LRR_TYP"/>
    <property type="match status" value="14"/>
</dbReference>
<evidence type="ECO:0000256" key="3">
    <source>
        <dbReference type="ARBA" id="ARBA00022737"/>
    </source>
</evidence>
<dbReference type="SUPFAM" id="SSF52058">
    <property type="entry name" value="L domain-like"/>
    <property type="match status" value="2"/>
</dbReference>
<evidence type="ECO:0000256" key="4">
    <source>
        <dbReference type="ARBA" id="ARBA00023180"/>
    </source>
</evidence>
<dbReference type="InterPro" id="IPR050467">
    <property type="entry name" value="LRFN"/>
</dbReference>
<organism evidence="8 9">
    <name type="scientific">Holothuria leucospilota</name>
    <name type="common">Black long sea cucumber</name>
    <name type="synonym">Mertensiothuria leucospilota</name>
    <dbReference type="NCBI Taxonomy" id="206669"/>
    <lineage>
        <taxon>Eukaryota</taxon>
        <taxon>Metazoa</taxon>
        <taxon>Echinodermata</taxon>
        <taxon>Eleutherozoa</taxon>
        <taxon>Echinozoa</taxon>
        <taxon>Holothuroidea</taxon>
        <taxon>Aspidochirotacea</taxon>
        <taxon>Aspidochirotida</taxon>
        <taxon>Holothuriidae</taxon>
        <taxon>Holothuria</taxon>
    </lineage>
</organism>
<dbReference type="EMBL" id="JAIZAY010000002">
    <property type="protein sequence ID" value="KAJ8047554.1"/>
    <property type="molecule type" value="Genomic_DNA"/>
</dbReference>
<evidence type="ECO:0000256" key="1">
    <source>
        <dbReference type="ARBA" id="ARBA00022614"/>
    </source>
</evidence>
<sequence>MSALLVEVILLTVVSLASSQSIILYVCPFSQTISPRIKLDCTGRLRNLTESITAIPPNTEILLLQQNDLHNRLITPEVFKNLTHLRVLNLSYNAFTCFPFKFLPNLRELYMTNNEPLRTIHLDMILHLQQLNIVDLSNNHIERLSEISPSCIPQPEIPTPPPQNVESRIRWLSLRNNSLDQEDLTYLSNLTHLSHLDLSLNKIEFIDKKQFPSLPNLGSLFLDDNRISRIKLPILDRVENISLHGNALADLHAYAFQSLPSLRHMSLSNNAIRAIAPGTFNGTKLFALELQGNQLGLIRDGDIFFGQDQLYFLELSYNSMETIPQHFFRGLDSLNDLRMDYNYLSVLTTNAFAGMPKLRYLSLIGNKLQRTDNAFRVISNLQFLHLEENMISQIENDAFELNAQLVEIHLDYNHLQEVPRAFYGDLLRKRLSHLSLTHNIIQQVGQHDLGYLSHLTKLHLDHNVIQDIHPHSFLGVTSLTELKLNHNELTYLMEGTLLPLPQNIHISLHNNPWYCNCSLLPIWEFWNDFGSESITDPANVTCLSFETLSYLQISSWGTFLDQRCDNMALTDRKSHIMMFVVICCGIIVILLLSLGIVLSICKLCGLNSSSVSKDAKEDRRVSPPPDRQNSEHLYESTNAHSGSSYLSIHEEGSTNLYYSQPYAHVNQQVILQVGSRQDVTYVNFKKK</sequence>
<feature type="signal peptide" evidence="7">
    <location>
        <begin position="1"/>
        <end position="19"/>
    </location>
</feature>
<evidence type="ECO:0000313" key="9">
    <source>
        <dbReference type="Proteomes" id="UP001152320"/>
    </source>
</evidence>
<feature type="chain" id="PRO_5040488144" evidence="7">
    <location>
        <begin position="20"/>
        <end position="687"/>
    </location>
</feature>
<keyword evidence="1" id="KW-0433">Leucine-rich repeat</keyword>
<dbReference type="OrthoDB" id="2013775at2759"/>
<dbReference type="InterPro" id="IPR001611">
    <property type="entry name" value="Leu-rich_rpt"/>
</dbReference>
<keyword evidence="9" id="KW-1185">Reference proteome</keyword>
<keyword evidence="3" id="KW-0677">Repeat</keyword>
<gene>
    <name evidence="8" type="ORF">HOLleu_06585</name>
</gene>
<evidence type="ECO:0000256" key="7">
    <source>
        <dbReference type="SAM" id="SignalP"/>
    </source>
</evidence>
<dbReference type="PROSITE" id="PS51450">
    <property type="entry name" value="LRR"/>
    <property type="match status" value="3"/>
</dbReference>
<evidence type="ECO:0000256" key="6">
    <source>
        <dbReference type="SAM" id="Phobius"/>
    </source>
</evidence>
<feature type="region of interest" description="Disordered" evidence="5">
    <location>
        <begin position="615"/>
        <end position="638"/>
    </location>
</feature>
<dbReference type="PANTHER" id="PTHR45842">
    <property type="entry name" value="SYNAPTIC ADHESION-LIKE MOLECULE SALM"/>
    <property type="match status" value="1"/>
</dbReference>
<reference evidence="8" key="1">
    <citation type="submission" date="2021-10" db="EMBL/GenBank/DDBJ databases">
        <title>Tropical sea cucumber genome reveals ecological adaptation and Cuvierian tubules defense mechanism.</title>
        <authorList>
            <person name="Chen T."/>
        </authorList>
    </citation>
    <scope>NUCLEOTIDE SEQUENCE</scope>
    <source>
        <strain evidence="8">Nanhai2018</strain>
        <tissue evidence="8">Muscle</tissue>
    </source>
</reference>
<dbReference type="AlphaFoldDB" id="A0A9Q1CNA6"/>
<name>A0A9Q1CNA6_HOLLE</name>
<keyword evidence="4" id="KW-0325">Glycoprotein</keyword>
<dbReference type="Proteomes" id="UP001152320">
    <property type="component" value="Chromosome 2"/>
</dbReference>
<evidence type="ECO:0000313" key="8">
    <source>
        <dbReference type="EMBL" id="KAJ8047554.1"/>
    </source>
</evidence>
<comment type="caution">
    <text evidence="8">The sequence shown here is derived from an EMBL/GenBank/DDBJ whole genome shotgun (WGS) entry which is preliminary data.</text>
</comment>
<dbReference type="InterPro" id="IPR003591">
    <property type="entry name" value="Leu-rich_rpt_typical-subtyp"/>
</dbReference>
<dbReference type="PANTHER" id="PTHR45842:SF12">
    <property type="entry name" value="KEKKON 5, ISOFORM A"/>
    <property type="match status" value="1"/>
</dbReference>
<accession>A0A9Q1CNA6</accession>